<evidence type="ECO:0000313" key="2">
    <source>
        <dbReference type="Proteomes" id="UP000026913"/>
    </source>
</evidence>
<dbReference type="EMBL" id="CP005960">
    <property type="protein sequence ID" value="AHZ68609.1"/>
    <property type="molecule type" value="Genomic_DNA"/>
</dbReference>
<evidence type="ECO:0000313" key="1">
    <source>
        <dbReference type="EMBL" id="AHZ68609.1"/>
    </source>
</evidence>
<dbReference type="KEGG" id="pman:OU5_1530"/>
<dbReference type="Proteomes" id="UP000026913">
    <property type="component" value="Chromosome"/>
</dbReference>
<reference evidence="1 2" key="1">
    <citation type="journal article" date="2012" name="J. Bacteriol.">
        <title>Genome sequence of cold-adapted Pseudomonas mandelii strain JR-1.</title>
        <authorList>
            <person name="Jang S.H."/>
            <person name="Kim J."/>
            <person name="Kim J."/>
            <person name="Hong S."/>
            <person name="Lee C."/>
        </authorList>
    </citation>
    <scope>NUCLEOTIDE SEQUENCE [LARGE SCALE GENOMIC DNA]</scope>
    <source>
        <strain evidence="1 2">JR-1</strain>
    </source>
</reference>
<protein>
    <submittedName>
        <fullName evidence="1">Uncharacterized protein</fullName>
    </submittedName>
</protein>
<sequence length="67" mass="7550">MPRSRQERFDTGQDSIGAFKKSIQSGIHVFSSGTFTVMMALQRRNEAFGTRFIPCCTRARENIGIHA</sequence>
<dbReference type="AlphaFoldDB" id="A0A024E6Q2"/>
<accession>A0A024E6Q2</accession>
<proteinExistence type="predicted"/>
<name>A0A024E6Q2_9PSED</name>
<gene>
    <name evidence="1" type="ORF">OU5_1530</name>
</gene>
<organism evidence="1 2">
    <name type="scientific">Pseudomonas mandelii JR-1</name>
    <dbReference type="NCBI Taxonomy" id="1147786"/>
    <lineage>
        <taxon>Bacteria</taxon>
        <taxon>Pseudomonadati</taxon>
        <taxon>Pseudomonadota</taxon>
        <taxon>Gammaproteobacteria</taxon>
        <taxon>Pseudomonadales</taxon>
        <taxon>Pseudomonadaceae</taxon>
        <taxon>Pseudomonas</taxon>
    </lineage>
</organism>
<dbReference type="HOGENOM" id="CLU_2809170_0_0_6"/>